<keyword evidence="1" id="KW-0732">Signal</keyword>
<reference evidence="2 3" key="1">
    <citation type="journal article" date="2017" name="Int. J. Syst. Evol. Microbiol.">
        <title>Rhodosalinus sediminis gen. nov., sp. nov., isolated from marine saltern.</title>
        <authorList>
            <person name="Guo L.Y."/>
            <person name="Ling S.K."/>
            <person name="Li C.M."/>
            <person name="Chen G.J."/>
            <person name="Du Z.J."/>
        </authorList>
    </citation>
    <scope>NUCLEOTIDE SEQUENCE [LARGE SCALE GENOMIC DNA]</scope>
    <source>
        <strain evidence="2 3">WDN1C137</strain>
    </source>
</reference>
<gene>
    <name evidence="2" type="ORF">DRV84_03960</name>
</gene>
<keyword evidence="3" id="KW-1185">Reference proteome</keyword>
<evidence type="ECO:0000256" key="1">
    <source>
        <dbReference type="SAM" id="SignalP"/>
    </source>
</evidence>
<sequence>MRLAPLALLLALALVALAPPAQAQGFQVRPLFVDGEVPPGARVTIPVEITPTSQIEGRTIEVEVVELAQNDTGGFRALPFEPGNALPRSAAPWIEVPSEVTLEARETELIEVEMAVPFAARGSYAAALLLSAPPPDDTEGLRLTLRVLVPIVVGTKGRPARQDVRLSNAGLRYRMAEDAAEDGVPETTLAETLIENAGGTFSTVEGALWVDVKDESGDWRQVRRVEIPRRRILPETAITLPVDLGRLLPGGDYRLRGELYVDGRRTQPLRREIAFEGHPEVQALVTDIDLGVAPSVFEYTYQAGATRSGRIAVNNPAIDPVEVTVGVDIPAGMAGRASATVRDTDLSAADWIEVRPARFTLRPGQTRNLRLLARFPDEAPAQRNYYAALELTAHYRDGQRAGTATGLVEVTRPEGEDTPAVALEPPRLASTGDAGQYALGLRATNTGDVLLRPEVEYRVLDASGASIAEGALTAEDDAPLMPLGARRFGGTLDAAALPEGDLTLLTLLTSGGAEIGEVVQRLAKDAEGRLTLQTTR</sequence>
<accession>A0A3D9BXF0</accession>
<dbReference type="Proteomes" id="UP000257131">
    <property type="component" value="Unassembled WGS sequence"/>
</dbReference>
<evidence type="ECO:0000313" key="3">
    <source>
        <dbReference type="Proteomes" id="UP000257131"/>
    </source>
</evidence>
<name>A0A3D9BXF0_9RHOB</name>
<dbReference type="OrthoDB" id="36296at2"/>
<dbReference type="RefSeq" id="WP_115978578.1">
    <property type="nucleotide sequence ID" value="NZ_QOHR01000003.1"/>
</dbReference>
<dbReference type="AlphaFoldDB" id="A0A3D9BXF0"/>
<feature type="signal peptide" evidence="1">
    <location>
        <begin position="1"/>
        <end position="23"/>
    </location>
</feature>
<protein>
    <submittedName>
        <fullName evidence="2">Uncharacterized protein</fullName>
    </submittedName>
</protein>
<dbReference type="EMBL" id="QOHR01000003">
    <property type="protein sequence ID" value="REC58195.1"/>
    <property type="molecule type" value="Genomic_DNA"/>
</dbReference>
<comment type="caution">
    <text evidence="2">The sequence shown here is derived from an EMBL/GenBank/DDBJ whole genome shotgun (WGS) entry which is preliminary data.</text>
</comment>
<evidence type="ECO:0000313" key="2">
    <source>
        <dbReference type="EMBL" id="REC58195.1"/>
    </source>
</evidence>
<feature type="chain" id="PRO_5017707763" evidence="1">
    <location>
        <begin position="24"/>
        <end position="536"/>
    </location>
</feature>
<proteinExistence type="predicted"/>
<organism evidence="2 3">
    <name type="scientific">Rhodosalinus sediminis</name>
    <dbReference type="NCBI Taxonomy" id="1940533"/>
    <lineage>
        <taxon>Bacteria</taxon>
        <taxon>Pseudomonadati</taxon>
        <taxon>Pseudomonadota</taxon>
        <taxon>Alphaproteobacteria</taxon>
        <taxon>Rhodobacterales</taxon>
        <taxon>Paracoccaceae</taxon>
        <taxon>Rhodosalinus</taxon>
    </lineage>
</organism>